<dbReference type="Proteomes" id="UP000234323">
    <property type="component" value="Unassembled WGS sequence"/>
</dbReference>
<dbReference type="AlphaFoldDB" id="A0A2I1GWG1"/>
<protein>
    <submittedName>
        <fullName evidence="1">Uncharacterized protein</fullName>
    </submittedName>
</protein>
<accession>A0A2I1GWG1</accession>
<sequence>MTVWKAEIPKKDYNVNLPYVPQIFGKVRQQITEILEHELDARGQTKSAITVLATYEAPVELDANGSHTFQVHHRGEMRVLLLKNDIDNHITKTIGEIEYRIYELLQKKSKYETL</sequence>
<reference evidence="1 2" key="1">
    <citation type="submission" date="2015-10" db="EMBL/GenBank/DDBJ databases">
        <title>Genome analyses suggest a sexual origin of heterokaryosis in a supposedly ancient asexual fungus.</title>
        <authorList>
            <person name="Ropars J."/>
            <person name="Sedzielewska K."/>
            <person name="Noel J."/>
            <person name="Charron P."/>
            <person name="Farinelli L."/>
            <person name="Marton T."/>
            <person name="Kruger M."/>
            <person name="Pelin A."/>
            <person name="Brachmann A."/>
            <person name="Corradi N."/>
        </authorList>
    </citation>
    <scope>NUCLEOTIDE SEQUENCE [LARGE SCALE GENOMIC DNA]</scope>
    <source>
        <strain evidence="1 2">A4</strain>
    </source>
</reference>
<dbReference type="EMBL" id="LLXI01000947">
    <property type="protein sequence ID" value="PKY50963.1"/>
    <property type="molecule type" value="Genomic_DNA"/>
</dbReference>
<name>A0A2I1GWG1_9GLOM</name>
<organism evidence="1 2">
    <name type="scientific">Rhizophagus irregularis</name>
    <dbReference type="NCBI Taxonomy" id="588596"/>
    <lineage>
        <taxon>Eukaryota</taxon>
        <taxon>Fungi</taxon>
        <taxon>Fungi incertae sedis</taxon>
        <taxon>Mucoromycota</taxon>
        <taxon>Glomeromycotina</taxon>
        <taxon>Glomeromycetes</taxon>
        <taxon>Glomerales</taxon>
        <taxon>Glomeraceae</taxon>
        <taxon>Rhizophagus</taxon>
    </lineage>
</organism>
<comment type="caution">
    <text evidence="1">The sequence shown here is derived from an EMBL/GenBank/DDBJ whole genome shotgun (WGS) entry which is preliminary data.</text>
</comment>
<evidence type="ECO:0000313" key="2">
    <source>
        <dbReference type="Proteomes" id="UP000234323"/>
    </source>
</evidence>
<proteinExistence type="predicted"/>
<evidence type="ECO:0000313" key="1">
    <source>
        <dbReference type="EMBL" id="PKY50963.1"/>
    </source>
</evidence>
<gene>
    <name evidence="1" type="ORF">RhiirA4_467747</name>
</gene>
<keyword evidence="2" id="KW-1185">Reference proteome</keyword>